<comment type="caution">
    <text evidence="11">The sequence shown here is derived from an EMBL/GenBank/DDBJ whole genome shotgun (WGS) entry which is preliminary data.</text>
</comment>
<dbReference type="Pfam" id="PF11612">
    <property type="entry name" value="T2SSJ"/>
    <property type="match status" value="1"/>
</dbReference>
<dbReference type="NCBIfam" id="TIGR02532">
    <property type="entry name" value="IV_pilin_GFxxxE"/>
    <property type="match status" value="1"/>
</dbReference>
<evidence type="ECO:0000256" key="2">
    <source>
        <dbReference type="ARBA" id="ARBA00011084"/>
    </source>
</evidence>
<keyword evidence="8" id="KW-1133">Transmembrane helix</keyword>
<reference evidence="11 12" key="1">
    <citation type="submission" date="2022-07" db="EMBL/GenBank/DDBJ databases">
        <title>Pseudidiomarina sp. nov, a marine bacterium isolated from Pacific Ocean.</title>
        <authorList>
            <person name="Wang Y."/>
        </authorList>
    </citation>
    <scope>NUCLEOTIDE SEQUENCE [LARGE SCALE GENOMIC DNA]</scope>
    <source>
        <strain evidence="11 12">GXY010</strain>
    </source>
</reference>
<evidence type="ECO:0000313" key="12">
    <source>
        <dbReference type="Proteomes" id="UP001305027"/>
    </source>
</evidence>
<dbReference type="EMBL" id="JANFPJ010000014">
    <property type="protein sequence ID" value="MDT7526172.1"/>
    <property type="molecule type" value="Genomic_DNA"/>
</dbReference>
<dbReference type="PANTHER" id="PTHR39583">
    <property type="entry name" value="TYPE II SECRETION SYSTEM PROTEIN J-RELATED"/>
    <property type="match status" value="1"/>
</dbReference>
<keyword evidence="12" id="KW-1185">Reference proteome</keyword>
<organism evidence="11 12">
    <name type="scientific">Pseudidiomarina fusca</name>
    <dbReference type="NCBI Taxonomy" id="2965078"/>
    <lineage>
        <taxon>Bacteria</taxon>
        <taxon>Pseudomonadati</taxon>
        <taxon>Pseudomonadota</taxon>
        <taxon>Gammaproteobacteria</taxon>
        <taxon>Alteromonadales</taxon>
        <taxon>Idiomarinaceae</taxon>
        <taxon>Pseudidiomarina</taxon>
    </lineage>
</organism>
<keyword evidence="7" id="KW-0812">Transmembrane</keyword>
<dbReference type="NCBIfam" id="TIGR01711">
    <property type="entry name" value="gspJ"/>
    <property type="match status" value="1"/>
</dbReference>
<dbReference type="InterPro" id="IPR051621">
    <property type="entry name" value="T2SS_protein_J"/>
</dbReference>
<dbReference type="InterPro" id="IPR045584">
    <property type="entry name" value="Pilin-like"/>
</dbReference>
<dbReference type="InterPro" id="IPR010055">
    <property type="entry name" value="T2SS_protein-GspJ"/>
</dbReference>
<dbReference type="PANTHER" id="PTHR39583:SF2">
    <property type="entry name" value="TYPE II SECRETION SYSTEM PROTEIN J"/>
    <property type="match status" value="1"/>
</dbReference>
<evidence type="ECO:0000256" key="4">
    <source>
        <dbReference type="ARBA" id="ARBA00022475"/>
    </source>
</evidence>
<keyword evidence="9" id="KW-0472">Membrane</keyword>
<dbReference type="Gene3D" id="3.10.610.10">
    <property type="entry name" value="GSPII I/J protein-like"/>
    <property type="match status" value="1"/>
</dbReference>
<protein>
    <recommendedName>
        <fullName evidence="3">Type II secretion system protein J</fullName>
    </recommendedName>
</protein>
<evidence type="ECO:0000256" key="3">
    <source>
        <dbReference type="ARBA" id="ARBA00021539"/>
    </source>
</evidence>
<dbReference type="Pfam" id="PF07963">
    <property type="entry name" value="N_methyl"/>
    <property type="match status" value="1"/>
</dbReference>
<dbReference type="Proteomes" id="UP001305027">
    <property type="component" value="Unassembled WGS sequence"/>
</dbReference>
<evidence type="ECO:0000256" key="9">
    <source>
        <dbReference type="ARBA" id="ARBA00023136"/>
    </source>
</evidence>
<keyword evidence="4" id="KW-1003">Cell membrane</keyword>
<feature type="region of interest" description="Disordered" evidence="10">
    <location>
        <begin position="205"/>
        <end position="225"/>
    </location>
</feature>
<evidence type="ECO:0000256" key="5">
    <source>
        <dbReference type="ARBA" id="ARBA00022481"/>
    </source>
</evidence>
<evidence type="ECO:0000256" key="10">
    <source>
        <dbReference type="SAM" id="MobiDB-lite"/>
    </source>
</evidence>
<comment type="subcellular location">
    <subcellularLocation>
        <location evidence="1">Cell inner membrane</location>
        <topology evidence="1">Single-pass membrane protein</topology>
    </subcellularLocation>
</comment>
<keyword evidence="5" id="KW-0488">Methylation</keyword>
<dbReference type="SUPFAM" id="SSF54523">
    <property type="entry name" value="Pili subunits"/>
    <property type="match status" value="1"/>
</dbReference>
<dbReference type="InterPro" id="IPR012902">
    <property type="entry name" value="N_methyl_site"/>
</dbReference>
<keyword evidence="6" id="KW-0997">Cell inner membrane</keyword>
<sequence length="225" mass="25188">MGRLMRRAGFTLVEVLVTVAIMAVIGLASAAVVNAMMRTSEQSEQAIAQLEQLQYTMLLIEQDIRHIVPRQTSTDFYLLAEENLLAFVRSGWFNPAGIFPRSELQPVVYSIEEDTLWRQSAIFVDVADGEDSFTKRPMLEGVTALEVEFLGYSKELNDQANEFGSSRNIKSQRATGELPPALLLRVHTNSWGVIERVLLLTPMSEAEETQRREAEQQQQPGDGNG</sequence>
<accession>A0ABU3KYD3</accession>
<evidence type="ECO:0000313" key="11">
    <source>
        <dbReference type="EMBL" id="MDT7526172.1"/>
    </source>
</evidence>
<proteinExistence type="inferred from homology"/>
<evidence type="ECO:0000256" key="8">
    <source>
        <dbReference type="ARBA" id="ARBA00022989"/>
    </source>
</evidence>
<gene>
    <name evidence="11" type="primary">gspJ</name>
    <name evidence="11" type="ORF">NOG12_08790</name>
</gene>
<evidence type="ECO:0000256" key="1">
    <source>
        <dbReference type="ARBA" id="ARBA00004377"/>
    </source>
</evidence>
<dbReference type="PROSITE" id="PS00409">
    <property type="entry name" value="PROKAR_NTER_METHYL"/>
    <property type="match status" value="1"/>
</dbReference>
<name>A0ABU3KYD3_9GAMM</name>
<evidence type="ECO:0000256" key="7">
    <source>
        <dbReference type="ARBA" id="ARBA00022692"/>
    </source>
</evidence>
<comment type="similarity">
    <text evidence="2">Belongs to the GSP J family.</text>
</comment>
<evidence type="ECO:0000256" key="6">
    <source>
        <dbReference type="ARBA" id="ARBA00022519"/>
    </source>
</evidence>